<gene>
    <name evidence="2" type="ORF">ST47_g3549</name>
</gene>
<dbReference type="FunFam" id="3.20.20.80:FF:000207">
    <property type="entry name" value="Glycoside hydrolase family 128 protein"/>
    <property type="match status" value="1"/>
</dbReference>
<keyword evidence="3" id="KW-1185">Reference proteome</keyword>
<dbReference type="AlphaFoldDB" id="A0A163HLJ4"/>
<name>A0A163HLJ4_DIDRA</name>
<dbReference type="PANTHER" id="PTHR34154:SF3">
    <property type="entry name" value="ALKALI-SENSITIVE LINKAGE PROTEIN 1"/>
    <property type="match status" value="1"/>
</dbReference>
<dbReference type="SUPFAM" id="SSF51445">
    <property type="entry name" value="(Trans)glycosidases"/>
    <property type="match status" value="1"/>
</dbReference>
<dbReference type="OrthoDB" id="43654at2759"/>
<evidence type="ECO:0000259" key="1">
    <source>
        <dbReference type="Pfam" id="PF11790"/>
    </source>
</evidence>
<dbReference type="Proteomes" id="UP000076837">
    <property type="component" value="Unassembled WGS sequence"/>
</dbReference>
<dbReference type="InterPro" id="IPR024655">
    <property type="entry name" value="Asl1_glyco_hydro_catalytic"/>
</dbReference>
<accession>A0A163HLJ4</accession>
<proteinExistence type="predicted"/>
<dbReference type="Pfam" id="PF11790">
    <property type="entry name" value="Glyco_hydro_cc"/>
    <property type="match status" value="1"/>
</dbReference>
<dbReference type="GO" id="GO:0009277">
    <property type="term" value="C:fungal-type cell wall"/>
    <property type="evidence" value="ECO:0007669"/>
    <property type="project" value="TreeGrafter"/>
</dbReference>
<organism evidence="2 3">
    <name type="scientific">Didymella rabiei</name>
    <name type="common">Chickpea ascochyta blight fungus</name>
    <name type="synonym">Mycosphaerella rabiei</name>
    <dbReference type="NCBI Taxonomy" id="5454"/>
    <lineage>
        <taxon>Eukaryota</taxon>
        <taxon>Fungi</taxon>
        <taxon>Dikarya</taxon>
        <taxon>Ascomycota</taxon>
        <taxon>Pezizomycotina</taxon>
        <taxon>Dothideomycetes</taxon>
        <taxon>Pleosporomycetidae</taxon>
        <taxon>Pleosporales</taxon>
        <taxon>Pleosporineae</taxon>
        <taxon>Didymellaceae</taxon>
        <taxon>Ascochyta</taxon>
    </lineage>
</organism>
<dbReference type="Gene3D" id="3.20.20.80">
    <property type="entry name" value="Glycosidases"/>
    <property type="match status" value="1"/>
</dbReference>
<comment type="caution">
    <text evidence="2">The sequence shown here is derived from an EMBL/GenBank/DDBJ whole genome shotgun (WGS) entry which is preliminary data.</text>
</comment>
<dbReference type="PANTHER" id="PTHR34154">
    <property type="entry name" value="ALKALI-SENSITIVE LINKAGE PROTEIN 1"/>
    <property type="match status" value="1"/>
</dbReference>
<reference evidence="2 3" key="1">
    <citation type="journal article" date="2016" name="Sci. Rep.">
        <title>Draft genome sequencing and secretome analysis of fungal phytopathogen Ascochyta rabiei provides insight into the necrotrophic effector repertoire.</title>
        <authorList>
            <person name="Verma S."/>
            <person name="Gazara R.K."/>
            <person name="Nizam S."/>
            <person name="Parween S."/>
            <person name="Chattopadhyay D."/>
            <person name="Verma P.K."/>
        </authorList>
    </citation>
    <scope>NUCLEOTIDE SEQUENCE [LARGE SCALE GENOMIC DNA]</scope>
    <source>
        <strain evidence="2 3">ArDII</strain>
    </source>
</reference>
<dbReference type="EMBL" id="JYNV01000129">
    <property type="protein sequence ID" value="KZM25351.1"/>
    <property type="molecule type" value="Genomic_DNA"/>
</dbReference>
<sequence>MRSTTLSALAGFAALAPFTAAQSTSSKRGLCHVPSQKYPGDDSIWISGGSDLTWYYNYQAEPSDAYKNKNIQFVPMLWGAKDSDTGTPFYDSVKSQIDGGANISYVLGFNEPDGTHTTGGSALPVDLAAARWIAEIEPLKKLGIKLGAPAVTGGASGWAWLQNWFTACNGSCTPDFIPVHWYGNFDGMASHIGNVMATYPNMTVWVTEYALPNQDLKTTQDFYNTSKNSMDSWGNITHYSYFGAFRSDVSNVGPNAAMLDQKGKLTDIGSWYMGGVATNNIPKGAGGRIQTIGLPVASVLALFWACML</sequence>
<dbReference type="InterPro" id="IPR017853">
    <property type="entry name" value="GH"/>
</dbReference>
<dbReference type="InterPro" id="IPR053183">
    <property type="entry name" value="ASL1"/>
</dbReference>
<dbReference type="STRING" id="5454.A0A163HLJ4"/>
<feature type="domain" description="Asl1-like glycosyl hydrolase catalytic" evidence="1">
    <location>
        <begin position="40"/>
        <end position="272"/>
    </location>
</feature>
<dbReference type="GO" id="GO:0071966">
    <property type="term" value="P:fungal-type cell wall polysaccharide metabolic process"/>
    <property type="evidence" value="ECO:0007669"/>
    <property type="project" value="TreeGrafter"/>
</dbReference>
<evidence type="ECO:0000313" key="2">
    <source>
        <dbReference type="EMBL" id="KZM25351.1"/>
    </source>
</evidence>
<evidence type="ECO:0000313" key="3">
    <source>
        <dbReference type="Proteomes" id="UP000076837"/>
    </source>
</evidence>
<protein>
    <recommendedName>
        <fullName evidence="1">Asl1-like glycosyl hydrolase catalytic domain-containing protein</fullName>
    </recommendedName>
</protein>